<reference evidence="9 10" key="1">
    <citation type="submission" date="2023-06" db="EMBL/GenBank/DDBJ databases">
        <title>Whole genome sequence of Oscillatoria calcuttensis NRMC-F 0142.</title>
        <authorList>
            <person name="Shakena Fathima T."/>
            <person name="Muralitharan G."/>
            <person name="Thajuddin N."/>
        </authorList>
    </citation>
    <scope>NUCLEOTIDE SEQUENCE [LARGE SCALE GENOMIC DNA]</scope>
    <source>
        <strain evidence="9 10">NRMC-F 0142</strain>
    </source>
</reference>
<evidence type="ECO:0000256" key="3">
    <source>
        <dbReference type="ARBA" id="ARBA00022475"/>
    </source>
</evidence>
<keyword evidence="2 7" id="KW-0813">Transport</keyword>
<keyword evidence="3" id="KW-1003">Cell membrane</keyword>
<feature type="transmembrane region" description="Helical" evidence="7">
    <location>
        <begin position="72"/>
        <end position="96"/>
    </location>
</feature>
<organism evidence="9 10">
    <name type="scientific">Geitlerinema calcuttense NRMC-F 0142</name>
    <dbReference type="NCBI Taxonomy" id="2922238"/>
    <lineage>
        <taxon>Bacteria</taxon>
        <taxon>Bacillati</taxon>
        <taxon>Cyanobacteriota</taxon>
        <taxon>Cyanophyceae</taxon>
        <taxon>Geitlerinematales</taxon>
        <taxon>Geitlerinemataceae</taxon>
        <taxon>Geitlerinema</taxon>
    </lineage>
</organism>
<dbReference type="CDD" id="cd06261">
    <property type="entry name" value="TM_PBP2"/>
    <property type="match status" value="1"/>
</dbReference>
<comment type="similarity">
    <text evidence="7">Belongs to the binding-protein-dependent transport system permease family.</text>
</comment>
<evidence type="ECO:0000259" key="8">
    <source>
        <dbReference type="PROSITE" id="PS50928"/>
    </source>
</evidence>
<keyword evidence="4 7" id="KW-0812">Transmembrane</keyword>
<gene>
    <name evidence="9" type="ORF">QQ055_01785</name>
</gene>
<name>A0ABT7LXU2_9CYAN</name>
<dbReference type="InterPro" id="IPR050901">
    <property type="entry name" value="BP-dep_ABC_trans_perm"/>
</dbReference>
<keyword evidence="5 7" id="KW-1133">Transmembrane helix</keyword>
<evidence type="ECO:0000313" key="9">
    <source>
        <dbReference type="EMBL" id="MDL5056205.1"/>
    </source>
</evidence>
<evidence type="ECO:0000256" key="7">
    <source>
        <dbReference type="RuleBase" id="RU363032"/>
    </source>
</evidence>
<comment type="subcellular location">
    <subcellularLocation>
        <location evidence="1 7">Cell membrane</location>
        <topology evidence="1 7">Multi-pass membrane protein</topology>
    </subcellularLocation>
</comment>
<dbReference type="Pfam" id="PF00528">
    <property type="entry name" value="BPD_transp_1"/>
    <property type="match status" value="1"/>
</dbReference>
<dbReference type="PANTHER" id="PTHR32243">
    <property type="entry name" value="MALTOSE TRANSPORT SYSTEM PERMEASE-RELATED"/>
    <property type="match status" value="1"/>
</dbReference>
<feature type="transmembrane region" description="Helical" evidence="7">
    <location>
        <begin position="15"/>
        <end position="34"/>
    </location>
</feature>
<dbReference type="RefSeq" id="WP_285965064.1">
    <property type="nucleotide sequence ID" value="NZ_JASVEJ010000006.1"/>
</dbReference>
<evidence type="ECO:0000256" key="5">
    <source>
        <dbReference type="ARBA" id="ARBA00022989"/>
    </source>
</evidence>
<feature type="transmembrane region" description="Helical" evidence="7">
    <location>
        <begin position="244"/>
        <end position="265"/>
    </location>
</feature>
<evidence type="ECO:0000256" key="1">
    <source>
        <dbReference type="ARBA" id="ARBA00004651"/>
    </source>
</evidence>
<dbReference type="InterPro" id="IPR035906">
    <property type="entry name" value="MetI-like_sf"/>
</dbReference>
<feature type="transmembrane region" description="Helical" evidence="7">
    <location>
        <begin position="198"/>
        <end position="219"/>
    </location>
</feature>
<comment type="caution">
    <text evidence="9">The sequence shown here is derived from an EMBL/GenBank/DDBJ whole genome shotgun (WGS) entry which is preliminary data.</text>
</comment>
<keyword evidence="6 7" id="KW-0472">Membrane</keyword>
<keyword evidence="10" id="KW-1185">Reference proteome</keyword>
<dbReference type="Gene3D" id="1.10.3720.10">
    <property type="entry name" value="MetI-like"/>
    <property type="match status" value="1"/>
</dbReference>
<feature type="domain" description="ABC transmembrane type-1" evidence="8">
    <location>
        <begin position="73"/>
        <end position="265"/>
    </location>
</feature>
<feature type="transmembrane region" description="Helical" evidence="7">
    <location>
        <begin position="108"/>
        <end position="129"/>
    </location>
</feature>
<accession>A0ABT7LXU2</accession>
<feature type="transmembrane region" description="Helical" evidence="7">
    <location>
        <begin position="141"/>
        <end position="160"/>
    </location>
</feature>
<evidence type="ECO:0000256" key="6">
    <source>
        <dbReference type="ARBA" id="ARBA00023136"/>
    </source>
</evidence>
<dbReference type="PANTHER" id="PTHR32243:SF18">
    <property type="entry name" value="INNER MEMBRANE ABC TRANSPORTER PERMEASE PROTEIN YCJP"/>
    <property type="match status" value="1"/>
</dbReference>
<dbReference type="InterPro" id="IPR000515">
    <property type="entry name" value="MetI-like"/>
</dbReference>
<sequence length="280" mass="31398">MESHFARRMRQEVPLYLLILVILLVMLFPIAWMLSTSMKTPAEVFAIPATWIPNQISWDNYLTAFNATLLRFFANSLIVALGTMVLSTLAGSMAAYALSRFPFRGSNALLLFFLATMAFPLPLLMISMYTLFSQLRLLNSYWALILGHTVITLPIVVWLLKSFFDSLPREIEEAAYIDGASPFHTFVRIVLPISRPGLAAAAIFGFVTSWNEFIMGLSFTSSTDMRPLPAGISLVFLQEFQYRWAEMMAVATLATLPILIIFLLFQRNFIQGLTAGAVKG</sequence>
<dbReference type="PROSITE" id="PS50928">
    <property type="entry name" value="ABC_TM1"/>
    <property type="match status" value="1"/>
</dbReference>
<dbReference type="SUPFAM" id="SSF161098">
    <property type="entry name" value="MetI-like"/>
    <property type="match status" value="1"/>
</dbReference>
<dbReference type="Proteomes" id="UP001230986">
    <property type="component" value="Unassembled WGS sequence"/>
</dbReference>
<dbReference type="EMBL" id="JASVEJ010000006">
    <property type="protein sequence ID" value="MDL5056205.1"/>
    <property type="molecule type" value="Genomic_DNA"/>
</dbReference>
<evidence type="ECO:0000256" key="2">
    <source>
        <dbReference type="ARBA" id="ARBA00022448"/>
    </source>
</evidence>
<evidence type="ECO:0000256" key="4">
    <source>
        <dbReference type="ARBA" id="ARBA00022692"/>
    </source>
</evidence>
<proteinExistence type="inferred from homology"/>
<evidence type="ECO:0000313" key="10">
    <source>
        <dbReference type="Proteomes" id="UP001230986"/>
    </source>
</evidence>
<protein>
    <submittedName>
        <fullName evidence="9">Carbohydrate ABC transporter permease</fullName>
    </submittedName>
</protein>